<gene>
    <name evidence="1" type="ORF">F8M41_022708</name>
</gene>
<organism evidence="1 2">
    <name type="scientific">Gigaspora margarita</name>
    <dbReference type="NCBI Taxonomy" id="4874"/>
    <lineage>
        <taxon>Eukaryota</taxon>
        <taxon>Fungi</taxon>
        <taxon>Fungi incertae sedis</taxon>
        <taxon>Mucoromycota</taxon>
        <taxon>Glomeromycotina</taxon>
        <taxon>Glomeromycetes</taxon>
        <taxon>Diversisporales</taxon>
        <taxon>Gigasporaceae</taxon>
        <taxon>Gigaspora</taxon>
    </lineage>
</organism>
<proteinExistence type="predicted"/>
<accession>A0A8H4AEN0</accession>
<evidence type="ECO:0000313" key="2">
    <source>
        <dbReference type="Proteomes" id="UP000439903"/>
    </source>
</evidence>
<dbReference type="Proteomes" id="UP000439903">
    <property type="component" value="Unassembled WGS sequence"/>
</dbReference>
<protein>
    <submittedName>
        <fullName evidence="1">Uncharacterized protein</fullName>
    </submittedName>
</protein>
<dbReference type="Gene3D" id="3.80.10.10">
    <property type="entry name" value="Ribonuclease Inhibitor"/>
    <property type="match status" value="1"/>
</dbReference>
<name>A0A8H4AEN0_GIGMA</name>
<sequence>MMVLNIVLNNENKVEDGCELVMNHTLINMLLRTGKLLRHICFKKINFEKITFVNTMVVFLDSLTVEYPITSLNLSSIKISSKELKHLSKSFDKNPALNLKSLVLDFQMIGTDGWKILSNFIDKDNLISLSIRHSNEYSHKAK</sequence>
<comment type="caution">
    <text evidence="1">The sequence shown here is derived from an EMBL/GenBank/DDBJ whole genome shotgun (WGS) entry which is preliminary data.</text>
</comment>
<keyword evidence="2" id="KW-1185">Reference proteome</keyword>
<dbReference type="EMBL" id="WTPW01000713">
    <property type="protein sequence ID" value="KAF0486232.1"/>
    <property type="molecule type" value="Genomic_DNA"/>
</dbReference>
<dbReference type="InterPro" id="IPR032675">
    <property type="entry name" value="LRR_dom_sf"/>
</dbReference>
<dbReference type="SUPFAM" id="SSF52047">
    <property type="entry name" value="RNI-like"/>
    <property type="match status" value="1"/>
</dbReference>
<dbReference type="AlphaFoldDB" id="A0A8H4AEN0"/>
<evidence type="ECO:0000313" key="1">
    <source>
        <dbReference type="EMBL" id="KAF0486232.1"/>
    </source>
</evidence>
<reference evidence="1 2" key="1">
    <citation type="journal article" date="2019" name="Environ. Microbiol.">
        <title>At the nexus of three kingdoms: the genome of the mycorrhizal fungus Gigaspora margarita provides insights into plant, endobacterial and fungal interactions.</title>
        <authorList>
            <person name="Venice F."/>
            <person name="Ghignone S."/>
            <person name="Salvioli di Fossalunga A."/>
            <person name="Amselem J."/>
            <person name="Novero M."/>
            <person name="Xianan X."/>
            <person name="Sedzielewska Toro K."/>
            <person name="Morin E."/>
            <person name="Lipzen A."/>
            <person name="Grigoriev I.V."/>
            <person name="Henrissat B."/>
            <person name="Martin F.M."/>
            <person name="Bonfante P."/>
        </authorList>
    </citation>
    <scope>NUCLEOTIDE SEQUENCE [LARGE SCALE GENOMIC DNA]</scope>
    <source>
        <strain evidence="1 2">BEG34</strain>
    </source>
</reference>